<proteinExistence type="predicted"/>
<organism evidence="2 3">
    <name type="scientific">Rhynchophorus ferrugineus</name>
    <name type="common">Red palm weevil</name>
    <name type="synonym">Curculio ferrugineus</name>
    <dbReference type="NCBI Taxonomy" id="354439"/>
    <lineage>
        <taxon>Eukaryota</taxon>
        <taxon>Metazoa</taxon>
        <taxon>Ecdysozoa</taxon>
        <taxon>Arthropoda</taxon>
        <taxon>Hexapoda</taxon>
        <taxon>Insecta</taxon>
        <taxon>Pterygota</taxon>
        <taxon>Neoptera</taxon>
        <taxon>Endopterygota</taxon>
        <taxon>Coleoptera</taxon>
        <taxon>Polyphaga</taxon>
        <taxon>Cucujiformia</taxon>
        <taxon>Curculionidae</taxon>
        <taxon>Dryophthorinae</taxon>
        <taxon>Rhynchophorus</taxon>
    </lineage>
</organism>
<comment type="caution">
    <text evidence="2">The sequence shown here is derived from an EMBL/GenBank/DDBJ whole genome shotgun (WGS) entry which is preliminary data.</text>
</comment>
<dbReference type="EMBL" id="JAACXV010013488">
    <property type="protein sequence ID" value="KAF7273332.1"/>
    <property type="molecule type" value="Genomic_DNA"/>
</dbReference>
<dbReference type="Proteomes" id="UP000625711">
    <property type="component" value="Unassembled WGS sequence"/>
</dbReference>
<evidence type="ECO:0000313" key="3">
    <source>
        <dbReference type="Proteomes" id="UP000625711"/>
    </source>
</evidence>
<gene>
    <name evidence="2" type="ORF">GWI33_013957</name>
</gene>
<name>A0A834I2E9_RHYFE</name>
<feature type="compositionally biased region" description="Basic and acidic residues" evidence="1">
    <location>
        <begin position="27"/>
        <end position="36"/>
    </location>
</feature>
<keyword evidence="3" id="KW-1185">Reference proteome</keyword>
<feature type="compositionally biased region" description="Basic and acidic residues" evidence="1">
    <location>
        <begin position="1"/>
        <end position="15"/>
    </location>
</feature>
<feature type="region of interest" description="Disordered" evidence="1">
    <location>
        <begin position="1"/>
        <end position="36"/>
    </location>
</feature>
<accession>A0A834I2E9</accession>
<evidence type="ECO:0000256" key="1">
    <source>
        <dbReference type="SAM" id="MobiDB-lite"/>
    </source>
</evidence>
<reference evidence="2" key="1">
    <citation type="submission" date="2020-08" db="EMBL/GenBank/DDBJ databases">
        <title>Genome sequencing and assembly of the red palm weevil Rhynchophorus ferrugineus.</title>
        <authorList>
            <person name="Dias G.B."/>
            <person name="Bergman C.M."/>
            <person name="Manee M."/>
        </authorList>
    </citation>
    <scope>NUCLEOTIDE SEQUENCE</scope>
    <source>
        <strain evidence="2">AA-2017</strain>
        <tissue evidence="2">Whole larva</tissue>
    </source>
</reference>
<dbReference type="AlphaFoldDB" id="A0A834I2E9"/>
<protein>
    <submittedName>
        <fullName evidence="2">Uncharacterized protein</fullName>
    </submittedName>
</protein>
<evidence type="ECO:0000313" key="2">
    <source>
        <dbReference type="EMBL" id="KAF7273332.1"/>
    </source>
</evidence>
<sequence length="103" mass="11656">MLEQIRGSEKIDDISKLQIRPPPIRRSTSESRSKGNAERLSAFSLFSWSPSVRPTDLRVPAPHRLFVRRFLFFSPLPLYPSIHPSPVPPAISQLAENRAAQIP</sequence>